<dbReference type="AlphaFoldDB" id="A0AA47P8C7"/>
<reference evidence="1" key="1">
    <citation type="journal article" date="2023" name="Front. Mar. Sci.">
        <title>A new Merluccius polli reference genome to investigate the effects of global change in West African waters.</title>
        <authorList>
            <person name="Mateo J.L."/>
            <person name="Blanco-Fernandez C."/>
            <person name="Garcia-Vazquez E."/>
            <person name="Machado-Schiaffino G."/>
        </authorList>
    </citation>
    <scope>NUCLEOTIDE SEQUENCE</scope>
    <source>
        <strain evidence="1">C29</strain>
        <tissue evidence="1">Fin</tissue>
    </source>
</reference>
<dbReference type="PANTHER" id="PTHR14352">
    <property type="entry name" value="HAUS AUGMIN-LIKE COMPLEX SUBUNIT 7"/>
    <property type="match status" value="1"/>
</dbReference>
<organism evidence="1 2">
    <name type="scientific">Merluccius polli</name>
    <name type="common">Benguela hake</name>
    <name type="synonym">Merluccius cadenati</name>
    <dbReference type="NCBI Taxonomy" id="89951"/>
    <lineage>
        <taxon>Eukaryota</taxon>
        <taxon>Metazoa</taxon>
        <taxon>Chordata</taxon>
        <taxon>Craniata</taxon>
        <taxon>Vertebrata</taxon>
        <taxon>Euteleostomi</taxon>
        <taxon>Actinopterygii</taxon>
        <taxon>Neopterygii</taxon>
        <taxon>Teleostei</taxon>
        <taxon>Neoteleostei</taxon>
        <taxon>Acanthomorphata</taxon>
        <taxon>Zeiogadaria</taxon>
        <taxon>Gadariae</taxon>
        <taxon>Gadiformes</taxon>
        <taxon>Gadoidei</taxon>
        <taxon>Merlucciidae</taxon>
        <taxon>Merluccius</taxon>
    </lineage>
</organism>
<name>A0AA47P8C7_MERPO</name>
<dbReference type="GO" id="GO:0051225">
    <property type="term" value="P:spindle assembly"/>
    <property type="evidence" value="ECO:0007669"/>
    <property type="project" value="TreeGrafter"/>
</dbReference>
<dbReference type="PANTHER" id="PTHR14352:SF2">
    <property type="entry name" value="HAUS AUGMIN-LIKE COMPLEX SUBUNIT 7"/>
    <property type="match status" value="1"/>
</dbReference>
<dbReference type="EMBL" id="JAOPHQ010001147">
    <property type="protein sequence ID" value="KAK0151985.1"/>
    <property type="molecule type" value="Genomic_DNA"/>
</dbReference>
<proteinExistence type="predicted"/>
<accession>A0AA47P8C7</accession>
<keyword evidence="2" id="KW-1185">Reference proteome</keyword>
<evidence type="ECO:0000313" key="2">
    <source>
        <dbReference type="Proteomes" id="UP001174136"/>
    </source>
</evidence>
<gene>
    <name evidence="1" type="primary">Haus7</name>
    <name evidence="1" type="ORF">N1851_006638</name>
</gene>
<dbReference type="GO" id="GO:0031023">
    <property type="term" value="P:microtubule organizing center organization"/>
    <property type="evidence" value="ECO:0007669"/>
    <property type="project" value="TreeGrafter"/>
</dbReference>
<comment type="caution">
    <text evidence="1">The sequence shown here is derived from an EMBL/GenBank/DDBJ whole genome shotgun (WGS) entry which is preliminary data.</text>
</comment>
<protein>
    <submittedName>
        <fullName evidence="1">HAUS augmin-like complex subunit 7</fullName>
    </submittedName>
</protein>
<dbReference type="GO" id="GO:0070652">
    <property type="term" value="C:HAUS complex"/>
    <property type="evidence" value="ECO:0007669"/>
    <property type="project" value="TreeGrafter"/>
</dbReference>
<dbReference type="InterPro" id="IPR029711">
    <property type="entry name" value="Haus7-like"/>
</dbReference>
<evidence type="ECO:0000313" key="1">
    <source>
        <dbReference type="EMBL" id="KAK0151985.1"/>
    </source>
</evidence>
<sequence length="309" mass="35056">MAVDLKEQQLAQKVYAALQGCIFKMPKVCISYCAHPRNIAQAYWPLFATDYCVQPTEMAMLGQELMLCKADDFDLIQGHAKPLQQLQFLEELLTLVPGCEGFTESQLDGEALLKELFADKNRAHLTHMLRPTLYPWPAHIKSFSNSQKSSFCQPGQEESDNVAALLQSAGRVLKELQSEVMTLYMVPVNLFLVSCFIHQCEFLHNECQSPAAFSPCVLRVAVSDLRQLTAAFSRVYETDFKEYCNREAPQLSTESLIFKRVHRLLLACNTELKMLEEVSKASAAVMENACQLQTQPCYWSHGEKRTLRE</sequence>
<dbReference type="GO" id="GO:0051011">
    <property type="term" value="F:microtubule minus-end binding"/>
    <property type="evidence" value="ECO:0007669"/>
    <property type="project" value="TreeGrafter"/>
</dbReference>
<dbReference type="Proteomes" id="UP001174136">
    <property type="component" value="Unassembled WGS sequence"/>
</dbReference>